<proteinExistence type="predicted"/>
<accession>A0A6M1SZI5</accession>
<evidence type="ECO:0000313" key="2">
    <source>
        <dbReference type="Proteomes" id="UP000473278"/>
    </source>
</evidence>
<dbReference type="AlphaFoldDB" id="A0A6M1SZI5"/>
<sequence>MKGQNILPQFRFLSYTVVRSIKYQFLLLLLTLLICPTITHAKSIDLENEKDTVMAKRDTLERNNGELPLSENKDGLSRPRFETIHLQFGIGGTVANFSDLDRLGVDKSNVSVPLSLYTYIPFQRSRPGFFLLSGADVNLLDANNFAFKMLLLYQTRPGILFGLGAARTSYVYGEAVNIEADQTQGLLALGINLSPRRVDLLLTLPLASSLETRFEQNNYSIRPAGVQVSLLFSLR</sequence>
<reference evidence="1 2" key="1">
    <citation type="submission" date="2020-02" db="EMBL/GenBank/DDBJ databases">
        <title>Balneolaceae bacterium YR4-1, complete genome.</title>
        <authorList>
            <person name="Li Y."/>
            <person name="Wu S."/>
        </authorList>
    </citation>
    <scope>NUCLEOTIDE SEQUENCE [LARGE SCALE GENOMIC DNA]</scope>
    <source>
        <strain evidence="1 2">YR4-1</strain>
    </source>
</reference>
<evidence type="ECO:0000313" key="1">
    <source>
        <dbReference type="EMBL" id="NGP75285.1"/>
    </source>
</evidence>
<name>A0A6M1SZI5_9BACT</name>
<gene>
    <name evidence="1" type="ORF">G3570_01460</name>
</gene>
<organism evidence="1 2">
    <name type="scientific">Halalkalibaculum roseum</name>
    <dbReference type="NCBI Taxonomy" id="2709311"/>
    <lineage>
        <taxon>Bacteria</taxon>
        <taxon>Pseudomonadati</taxon>
        <taxon>Balneolota</taxon>
        <taxon>Balneolia</taxon>
        <taxon>Balneolales</taxon>
        <taxon>Balneolaceae</taxon>
        <taxon>Halalkalibaculum</taxon>
    </lineage>
</organism>
<dbReference type="Proteomes" id="UP000473278">
    <property type="component" value="Unassembled WGS sequence"/>
</dbReference>
<dbReference type="RefSeq" id="WP_165138456.1">
    <property type="nucleotide sequence ID" value="NZ_JAALLT010000001.1"/>
</dbReference>
<comment type="caution">
    <text evidence="1">The sequence shown here is derived from an EMBL/GenBank/DDBJ whole genome shotgun (WGS) entry which is preliminary data.</text>
</comment>
<dbReference type="EMBL" id="JAALLT010000001">
    <property type="protein sequence ID" value="NGP75285.1"/>
    <property type="molecule type" value="Genomic_DNA"/>
</dbReference>
<protein>
    <submittedName>
        <fullName evidence="1">Uncharacterized protein</fullName>
    </submittedName>
</protein>
<keyword evidence="2" id="KW-1185">Reference proteome</keyword>